<gene>
    <name evidence="3" type="ORF">AC230_00380</name>
</gene>
<sequence>MNIAGLLHRAAATHPYAPAVCEGAGVLRDHRQLADRAQAIGDALVRVHGLAPGDRVALAMRNTPLYPEVLFGIWWAGLVAVPLNARLHPKEFAQLAEDCGAGLCVTTGELTGPLREQGLGATGIVPADELVAAAGRGVARAPAATRDDDPAWLFYTSGTTGRPKGATLTHGNLAAATRSALTDIGTGADAAMLHLAPMSHAGGLFGLVHVARARAQVFPRGGAVNAETLREALRAFGPVTFFAVPTILRRLLDPALLADDLVPLVHRILYGGAPMYREDLERVVARFGAGRLWQGYGQGESPGTITHLRPEDHAGPGHRLDGVGRARTGVEVRVADGEGRTLPPGETGEVLVRGATVMAGYWNAPDATARTLRDGWLHTGDLGRLDADGYLTLVDRAKDLIISGGSNIYPREVEEVLLRHPAVAEAAVVGGADAEWGELPVAFVVPADGGAGGDSLALDLERHCLAEMARYKRPRHFRFVAGLPKNSYGKVLKTELRELIGRFPDGQGKA</sequence>
<keyword evidence="4" id="KW-1185">Reference proteome</keyword>
<dbReference type="InterPro" id="IPR000873">
    <property type="entry name" value="AMP-dep_synth/lig_dom"/>
</dbReference>
<protein>
    <recommendedName>
        <fullName evidence="5">AMP-dependent synthetase</fullName>
    </recommendedName>
</protein>
<feature type="domain" description="AMP-dependent synthetase/ligase" evidence="1">
    <location>
        <begin position="8"/>
        <end position="362"/>
    </location>
</feature>
<name>A0A0K9XNU5_9ACTN</name>
<comment type="caution">
    <text evidence="3">The sequence shown here is derived from an EMBL/GenBank/DDBJ whole genome shotgun (WGS) entry which is preliminary data.</text>
</comment>
<organism evidence="3 4">
    <name type="scientific">Streptomyces caatingaensis</name>
    <dbReference type="NCBI Taxonomy" id="1678637"/>
    <lineage>
        <taxon>Bacteria</taxon>
        <taxon>Bacillati</taxon>
        <taxon>Actinomycetota</taxon>
        <taxon>Actinomycetes</taxon>
        <taxon>Kitasatosporales</taxon>
        <taxon>Streptomycetaceae</taxon>
        <taxon>Streptomyces</taxon>
    </lineage>
</organism>
<evidence type="ECO:0000259" key="2">
    <source>
        <dbReference type="Pfam" id="PF13193"/>
    </source>
</evidence>
<dbReference type="PROSITE" id="PS00455">
    <property type="entry name" value="AMP_BINDING"/>
    <property type="match status" value="1"/>
</dbReference>
<dbReference type="InterPro" id="IPR020845">
    <property type="entry name" value="AMP-binding_CS"/>
</dbReference>
<accession>A0A0K9XNU5</accession>
<evidence type="ECO:0008006" key="5">
    <source>
        <dbReference type="Google" id="ProtNLM"/>
    </source>
</evidence>
<dbReference type="Pfam" id="PF00501">
    <property type="entry name" value="AMP-binding"/>
    <property type="match status" value="1"/>
</dbReference>
<dbReference type="GO" id="GO:0016878">
    <property type="term" value="F:acid-thiol ligase activity"/>
    <property type="evidence" value="ECO:0007669"/>
    <property type="project" value="UniProtKB-ARBA"/>
</dbReference>
<dbReference type="AlphaFoldDB" id="A0A0K9XNU5"/>
<dbReference type="SUPFAM" id="SSF56801">
    <property type="entry name" value="Acetyl-CoA synthetase-like"/>
    <property type="match status" value="1"/>
</dbReference>
<proteinExistence type="predicted"/>
<dbReference type="Gene3D" id="3.30.300.30">
    <property type="match status" value="1"/>
</dbReference>
<dbReference type="Proteomes" id="UP000037288">
    <property type="component" value="Unassembled WGS sequence"/>
</dbReference>
<dbReference type="STRING" id="1678637.AC230_00380"/>
<evidence type="ECO:0000313" key="3">
    <source>
        <dbReference type="EMBL" id="KNB54377.1"/>
    </source>
</evidence>
<dbReference type="RefSeq" id="WP_049713893.1">
    <property type="nucleotide sequence ID" value="NZ_LFXA01000001.1"/>
</dbReference>
<evidence type="ECO:0000259" key="1">
    <source>
        <dbReference type="Pfam" id="PF00501"/>
    </source>
</evidence>
<evidence type="ECO:0000313" key="4">
    <source>
        <dbReference type="Proteomes" id="UP000037288"/>
    </source>
</evidence>
<dbReference type="PATRIC" id="fig|1678637.3.peg.80"/>
<dbReference type="InterPro" id="IPR045851">
    <property type="entry name" value="AMP-bd_C_sf"/>
</dbReference>
<dbReference type="PANTHER" id="PTHR43767:SF1">
    <property type="entry name" value="NONRIBOSOMAL PEPTIDE SYNTHASE PES1 (EUROFUNG)-RELATED"/>
    <property type="match status" value="1"/>
</dbReference>
<dbReference type="InterPro" id="IPR042099">
    <property type="entry name" value="ANL_N_sf"/>
</dbReference>
<dbReference type="PANTHER" id="PTHR43767">
    <property type="entry name" value="LONG-CHAIN-FATTY-ACID--COA LIGASE"/>
    <property type="match status" value="1"/>
</dbReference>
<dbReference type="InterPro" id="IPR025110">
    <property type="entry name" value="AMP-bd_C"/>
</dbReference>
<dbReference type="EMBL" id="LFXA01000001">
    <property type="protein sequence ID" value="KNB54377.1"/>
    <property type="molecule type" value="Genomic_DNA"/>
</dbReference>
<dbReference type="InterPro" id="IPR050237">
    <property type="entry name" value="ATP-dep_AMP-bd_enzyme"/>
</dbReference>
<dbReference type="OrthoDB" id="9803968at2"/>
<reference evidence="4" key="1">
    <citation type="submission" date="2015-07" db="EMBL/GenBank/DDBJ databases">
        <title>Draft genome sequence of Streptomyces sp. CMAA 1322, a bacterium isolated from Caatinga biome, from dry forest semiarid of Brazil.</title>
        <authorList>
            <person name="Santos S.N."/>
            <person name="Gacesa R."/>
            <person name="Taketani R.G."/>
            <person name="Long P.F."/>
            <person name="Melo I.S."/>
        </authorList>
    </citation>
    <scope>NUCLEOTIDE SEQUENCE [LARGE SCALE GENOMIC DNA]</scope>
    <source>
        <strain evidence="4">CMAA 1322</strain>
    </source>
</reference>
<dbReference type="Pfam" id="PF13193">
    <property type="entry name" value="AMP-binding_C"/>
    <property type="match status" value="1"/>
</dbReference>
<feature type="domain" description="AMP-binding enzyme C-terminal" evidence="2">
    <location>
        <begin position="412"/>
        <end position="490"/>
    </location>
</feature>
<dbReference type="Gene3D" id="3.40.50.12780">
    <property type="entry name" value="N-terminal domain of ligase-like"/>
    <property type="match status" value="1"/>
</dbReference>